<accession>A0A7T2TZL1</accession>
<evidence type="ECO:0000313" key="1">
    <source>
        <dbReference type="EMBL" id="QPS42992.1"/>
    </source>
</evidence>
<name>A0A7T2TZL1_9BURK</name>
<dbReference type="KEGG" id="bhg:I6G56_15635"/>
<gene>
    <name evidence="1" type="ORF">I6G56_15635</name>
</gene>
<sequence>MSTALAANADLAACARRGRRSARCKCVTIDGKLNFAKMENVSKEVRIYSAAWKVFLSFARVAQPVRSGRRRVVAGLVSDESLRLVPCAGGDVPVSRACSF</sequence>
<dbReference type="EMBL" id="CP065686">
    <property type="protein sequence ID" value="QPS42992.1"/>
    <property type="molecule type" value="Genomic_DNA"/>
</dbReference>
<protein>
    <submittedName>
        <fullName evidence="1">Uncharacterized protein</fullName>
    </submittedName>
</protein>
<dbReference type="RefSeq" id="WP_162486745.1">
    <property type="nucleotide sequence ID" value="NZ_CP013380.1"/>
</dbReference>
<reference evidence="1 2" key="1">
    <citation type="submission" date="2020-12" db="EMBL/GenBank/DDBJ databases">
        <title>FDA dAtabase for Regulatory Grade micrObial Sequences (FDA-ARGOS): Supporting development and validation of Infectious Disease Dx tests.</title>
        <authorList>
            <person name="Nelson B."/>
            <person name="Plummer A."/>
            <person name="Tallon L."/>
            <person name="Sadzewicz L."/>
            <person name="Zhao X."/>
            <person name="Boylan J."/>
            <person name="Ott S."/>
            <person name="Bowen H."/>
            <person name="Vavikolanu K."/>
            <person name="Mehta A."/>
            <person name="Aluvathingal J."/>
            <person name="Nadendla S."/>
            <person name="Myers T."/>
            <person name="Yan Y."/>
            <person name="Sichtig H."/>
        </authorList>
    </citation>
    <scope>NUCLEOTIDE SEQUENCE [LARGE SCALE GENOMIC DNA]</scope>
    <source>
        <strain evidence="1 2">FDAARGOS_899</strain>
    </source>
</reference>
<organism evidence="1 2">
    <name type="scientific">Burkholderia humptydooensis</name>
    <dbReference type="NCBI Taxonomy" id="430531"/>
    <lineage>
        <taxon>Bacteria</taxon>
        <taxon>Pseudomonadati</taxon>
        <taxon>Pseudomonadota</taxon>
        <taxon>Betaproteobacteria</taxon>
        <taxon>Burkholderiales</taxon>
        <taxon>Burkholderiaceae</taxon>
        <taxon>Burkholderia</taxon>
        <taxon>pseudomallei group</taxon>
    </lineage>
</organism>
<proteinExistence type="predicted"/>
<evidence type="ECO:0000313" key="2">
    <source>
        <dbReference type="Proteomes" id="UP000594943"/>
    </source>
</evidence>
<dbReference type="AlphaFoldDB" id="A0A7T2TZL1"/>
<dbReference type="Proteomes" id="UP000594943">
    <property type="component" value="Chromosome 1"/>
</dbReference>